<accession>A0A9J2PBD5</accession>
<evidence type="ECO:0000256" key="1">
    <source>
        <dbReference type="SAM" id="MobiDB-lite"/>
    </source>
</evidence>
<dbReference type="Proteomes" id="UP000036681">
    <property type="component" value="Unplaced"/>
</dbReference>
<feature type="region of interest" description="Disordered" evidence="1">
    <location>
        <begin position="39"/>
        <end position="59"/>
    </location>
</feature>
<evidence type="ECO:0000313" key="4">
    <source>
        <dbReference type="WBParaSite" id="ALUE_0000668901-mRNA-1"/>
    </source>
</evidence>
<keyword evidence="2" id="KW-0812">Transmembrane</keyword>
<organism evidence="3 4">
    <name type="scientific">Ascaris lumbricoides</name>
    <name type="common">Giant roundworm</name>
    <dbReference type="NCBI Taxonomy" id="6252"/>
    <lineage>
        <taxon>Eukaryota</taxon>
        <taxon>Metazoa</taxon>
        <taxon>Ecdysozoa</taxon>
        <taxon>Nematoda</taxon>
        <taxon>Chromadorea</taxon>
        <taxon>Rhabditida</taxon>
        <taxon>Spirurina</taxon>
        <taxon>Ascaridomorpha</taxon>
        <taxon>Ascaridoidea</taxon>
        <taxon>Ascarididae</taxon>
        <taxon>Ascaris</taxon>
    </lineage>
</organism>
<proteinExistence type="predicted"/>
<reference evidence="4" key="1">
    <citation type="submission" date="2023-03" db="UniProtKB">
        <authorList>
            <consortium name="WormBaseParasite"/>
        </authorList>
    </citation>
    <scope>IDENTIFICATION</scope>
</reference>
<feature type="transmembrane region" description="Helical" evidence="2">
    <location>
        <begin position="275"/>
        <end position="299"/>
    </location>
</feature>
<dbReference type="AlphaFoldDB" id="A0A9J2PBD5"/>
<dbReference type="WBParaSite" id="ALUE_0000668901-mRNA-1">
    <property type="protein sequence ID" value="ALUE_0000668901-mRNA-1"/>
    <property type="gene ID" value="ALUE_0000668901"/>
</dbReference>
<name>A0A9J2PBD5_ASCLU</name>
<feature type="transmembrane region" description="Helical" evidence="2">
    <location>
        <begin position="232"/>
        <end position="255"/>
    </location>
</feature>
<sequence>MRVMRMTRHLSVVNLLDGCIFFAQWLSMAGIELTDRSQASTAREGSNEETESDSLPLAEKTAQRENGEITGIGSQCEAAEESASFSERARSLPITLQPNAHKNAPTQIKICNTPPTSPTESSSAVEKRACRICQSETGVFVRPCACAGTNLIELASVVCLSLCLWYMLALTRERQFIERVFYAGIPPRSPDIARICKHIREFISFEKISLCPYRSNLSPKPLQVVLQNYQGLYECIAVVTLLIAATLAGGVMNIVTRWSFSPKPLQVVLQNYQELYECIAVVTLLIAATLAGGVMNIVTRVCHYINKQKAIHFVDSQANKKRTA</sequence>
<evidence type="ECO:0000256" key="2">
    <source>
        <dbReference type="SAM" id="Phobius"/>
    </source>
</evidence>
<protein>
    <submittedName>
        <fullName evidence="4">RING-CH-type domain-containing protein</fullName>
    </submittedName>
</protein>
<evidence type="ECO:0000313" key="3">
    <source>
        <dbReference type="Proteomes" id="UP000036681"/>
    </source>
</evidence>
<keyword evidence="2" id="KW-0472">Membrane</keyword>
<keyword evidence="3" id="KW-1185">Reference proteome</keyword>
<keyword evidence="2" id="KW-1133">Transmembrane helix</keyword>